<feature type="chain" id="PRO_5030068195" evidence="10">
    <location>
        <begin position="24"/>
        <end position="264"/>
    </location>
</feature>
<dbReference type="GO" id="GO:0016757">
    <property type="term" value="F:glycosyltransferase activity"/>
    <property type="evidence" value="ECO:0007669"/>
    <property type="project" value="UniProtKB-KW"/>
</dbReference>
<dbReference type="GO" id="GO:0005576">
    <property type="term" value="C:extracellular region"/>
    <property type="evidence" value="ECO:0007669"/>
    <property type="project" value="TreeGrafter"/>
</dbReference>
<dbReference type="CDD" id="cd16913">
    <property type="entry name" value="YkuD_like"/>
    <property type="match status" value="1"/>
</dbReference>
<dbReference type="InterPro" id="IPR005490">
    <property type="entry name" value="LD_TPept_cat_dom"/>
</dbReference>
<evidence type="ECO:0000259" key="11">
    <source>
        <dbReference type="PROSITE" id="PS52029"/>
    </source>
</evidence>
<dbReference type="SUPFAM" id="SSF141523">
    <property type="entry name" value="L,D-transpeptidase catalytic domain-like"/>
    <property type="match status" value="1"/>
</dbReference>
<keyword evidence="6 9" id="KW-0133">Cell shape</keyword>
<protein>
    <submittedName>
        <fullName evidence="12">L,D-transpeptidase</fullName>
    </submittedName>
</protein>
<keyword evidence="8 9" id="KW-0961">Cell wall biogenesis/degradation</keyword>
<comment type="similarity">
    <text evidence="2">Belongs to the YkuD family.</text>
</comment>
<gene>
    <name evidence="12" type="ORF">DWE98_24610</name>
</gene>
<accession>A0A370KZT0</accession>
<dbReference type="RefSeq" id="WP_114831957.1">
    <property type="nucleotide sequence ID" value="NZ_QQTO01000010.1"/>
</dbReference>
<dbReference type="PANTHER" id="PTHR30582:SF24">
    <property type="entry name" value="L,D-TRANSPEPTIDASE ERFK_SRFK-RELATED"/>
    <property type="match status" value="1"/>
</dbReference>
<organism evidence="12 13">
    <name type="scientific">Bosea caraganae</name>
    <dbReference type="NCBI Taxonomy" id="2763117"/>
    <lineage>
        <taxon>Bacteria</taxon>
        <taxon>Pseudomonadati</taxon>
        <taxon>Pseudomonadota</taxon>
        <taxon>Alphaproteobacteria</taxon>
        <taxon>Hyphomicrobiales</taxon>
        <taxon>Boseaceae</taxon>
        <taxon>Bosea</taxon>
    </lineage>
</organism>
<evidence type="ECO:0000256" key="8">
    <source>
        <dbReference type="ARBA" id="ARBA00023316"/>
    </source>
</evidence>
<dbReference type="GO" id="GO:0071555">
    <property type="term" value="P:cell wall organization"/>
    <property type="evidence" value="ECO:0007669"/>
    <property type="project" value="UniProtKB-UniRule"/>
</dbReference>
<evidence type="ECO:0000256" key="1">
    <source>
        <dbReference type="ARBA" id="ARBA00004752"/>
    </source>
</evidence>
<evidence type="ECO:0000256" key="9">
    <source>
        <dbReference type="PROSITE-ProRule" id="PRU01373"/>
    </source>
</evidence>
<dbReference type="PANTHER" id="PTHR30582">
    <property type="entry name" value="L,D-TRANSPEPTIDASE"/>
    <property type="match status" value="1"/>
</dbReference>
<dbReference type="InterPro" id="IPR038063">
    <property type="entry name" value="Transpep_catalytic_dom"/>
</dbReference>
<evidence type="ECO:0000256" key="6">
    <source>
        <dbReference type="ARBA" id="ARBA00022960"/>
    </source>
</evidence>
<evidence type="ECO:0000313" key="12">
    <source>
        <dbReference type="EMBL" id="RDJ20503.1"/>
    </source>
</evidence>
<name>A0A370KZT0_9HYPH</name>
<keyword evidence="13" id="KW-1185">Reference proteome</keyword>
<evidence type="ECO:0000313" key="13">
    <source>
        <dbReference type="Proteomes" id="UP000255207"/>
    </source>
</evidence>
<dbReference type="PROSITE" id="PS52029">
    <property type="entry name" value="LD_TPASE"/>
    <property type="match status" value="1"/>
</dbReference>
<dbReference type="GO" id="GO:0018104">
    <property type="term" value="P:peptidoglycan-protein cross-linking"/>
    <property type="evidence" value="ECO:0007669"/>
    <property type="project" value="TreeGrafter"/>
</dbReference>
<evidence type="ECO:0000256" key="7">
    <source>
        <dbReference type="ARBA" id="ARBA00022984"/>
    </source>
</evidence>
<dbReference type="AlphaFoldDB" id="A0A370KZT0"/>
<keyword evidence="10" id="KW-0732">Signal</keyword>
<dbReference type="InterPro" id="IPR050979">
    <property type="entry name" value="LD-transpeptidase"/>
</dbReference>
<keyword evidence="5" id="KW-0378">Hydrolase</keyword>
<comment type="caution">
    <text evidence="12">The sequence shown here is derived from an EMBL/GenBank/DDBJ whole genome shotgun (WGS) entry which is preliminary data.</text>
</comment>
<sequence>MRPVLFVPLAILCGLLAPGGASAQYYDPLPPPPPPPGQYGGGFVEMLMTGRDPTPYGRGGAVYNQPRGYSAYGQRVQPQPGYENDPYDQDAAPRRAGRRMAALGEPVEATRPIERVIDPRFQKQEVAYDGPQAPGTIIIDTPQRFLFLVQPGGRALRYGIGVGRPGFSWAGMKSVTRKAEWPSWTPPAEMLKRRPDLPRFMTGGPENPLGARAMYLGSSLYRIHGTNEPNTIGQAVSSGCIRMTNDDVIDLYGRVRVGAKVLVI</sequence>
<feature type="signal peptide" evidence="10">
    <location>
        <begin position="1"/>
        <end position="23"/>
    </location>
</feature>
<feature type="domain" description="L,D-TPase catalytic" evidence="11">
    <location>
        <begin position="135"/>
        <end position="264"/>
    </location>
</feature>
<feature type="active site" description="Proton donor/acceptor" evidence="9">
    <location>
        <position position="224"/>
    </location>
</feature>
<keyword evidence="7 9" id="KW-0573">Peptidoglycan synthesis</keyword>
<evidence type="ECO:0000256" key="5">
    <source>
        <dbReference type="ARBA" id="ARBA00022801"/>
    </source>
</evidence>
<evidence type="ECO:0000256" key="10">
    <source>
        <dbReference type="SAM" id="SignalP"/>
    </source>
</evidence>
<keyword evidence="4" id="KW-0808">Transferase</keyword>
<reference evidence="13" key="1">
    <citation type="submission" date="2018-07" db="EMBL/GenBank/DDBJ databases">
        <authorList>
            <person name="Safronova V.I."/>
            <person name="Chirak E.R."/>
            <person name="Sazanova A.L."/>
        </authorList>
    </citation>
    <scope>NUCLEOTIDE SEQUENCE [LARGE SCALE GENOMIC DNA]</scope>
    <source>
        <strain evidence="13">RCAM04685</strain>
    </source>
</reference>
<dbReference type="OrthoDB" id="8446117at2"/>
<evidence type="ECO:0000256" key="3">
    <source>
        <dbReference type="ARBA" id="ARBA00022676"/>
    </source>
</evidence>
<dbReference type="GO" id="GO:0008360">
    <property type="term" value="P:regulation of cell shape"/>
    <property type="evidence" value="ECO:0007669"/>
    <property type="project" value="UniProtKB-UniRule"/>
</dbReference>
<keyword evidence="3" id="KW-0328">Glycosyltransferase</keyword>
<feature type="active site" description="Nucleophile" evidence="9">
    <location>
        <position position="240"/>
    </location>
</feature>
<dbReference type="FunFam" id="2.40.440.10:FF:000002">
    <property type="entry name" value="L,D-transpeptidase ErfK/SrfK"/>
    <property type="match status" value="1"/>
</dbReference>
<evidence type="ECO:0000256" key="4">
    <source>
        <dbReference type="ARBA" id="ARBA00022679"/>
    </source>
</evidence>
<proteinExistence type="inferred from homology"/>
<evidence type="ECO:0000256" key="2">
    <source>
        <dbReference type="ARBA" id="ARBA00005992"/>
    </source>
</evidence>
<dbReference type="Proteomes" id="UP000255207">
    <property type="component" value="Unassembled WGS sequence"/>
</dbReference>
<dbReference type="GO" id="GO:0071972">
    <property type="term" value="F:peptidoglycan L,D-transpeptidase activity"/>
    <property type="evidence" value="ECO:0007669"/>
    <property type="project" value="TreeGrafter"/>
</dbReference>
<dbReference type="UniPathway" id="UPA00219"/>
<dbReference type="EMBL" id="QQTP01000018">
    <property type="protein sequence ID" value="RDJ20503.1"/>
    <property type="molecule type" value="Genomic_DNA"/>
</dbReference>
<dbReference type="Pfam" id="PF03734">
    <property type="entry name" value="YkuD"/>
    <property type="match status" value="1"/>
</dbReference>
<dbReference type="Gene3D" id="2.40.440.10">
    <property type="entry name" value="L,D-transpeptidase catalytic domain-like"/>
    <property type="match status" value="1"/>
</dbReference>
<comment type="pathway">
    <text evidence="1 9">Cell wall biogenesis; peptidoglycan biosynthesis.</text>
</comment>